<dbReference type="AlphaFoldDB" id="A0A848DD87"/>
<keyword evidence="2" id="KW-0472">Membrane</keyword>
<feature type="region of interest" description="Disordered" evidence="1">
    <location>
        <begin position="205"/>
        <end position="228"/>
    </location>
</feature>
<organism evidence="3 4">
    <name type="scientific">Pseudonocardia bannensis</name>
    <dbReference type="NCBI Taxonomy" id="630973"/>
    <lineage>
        <taxon>Bacteria</taxon>
        <taxon>Bacillati</taxon>
        <taxon>Actinomycetota</taxon>
        <taxon>Actinomycetes</taxon>
        <taxon>Pseudonocardiales</taxon>
        <taxon>Pseudonocardiaceae</taxon>
        <taxon>Pseudonocardia</taxon>
    </lineage>
</organism>
<keyword evidence="2" id="KW-1133">Transmembrane helix</keyword>
<evidence type="ECO:0000313" key="4">
    <source>
        <dbReference type="Proteomes" id="UP000586918"/>
    </source>
</evidence>
<feature type="region of interest" description="Disordered" evidence="1">
    <location>
        <begin position="1"/>
        <end position="44"/>
    </location>
</feature>
<dbReference type="Proteomes" id="UP000586918">
    <property type="component" value="Unassembled WGS sequence"/>
</dbReference>
<sequence>MSTTETNRSQGHTAAAERRNGSSGPTYGSAEEATNGLPPPASEVDADIDLPRLLELTRLTPVQALAIGLDVLSTVEARHRAGAAPVGFDLGSAHVGIDGRTRLDGPLAESGPTPRPRRSALADTGSLLAALARAARQSRRVDERAQSTIAALDRAAATAAAPDGQITSVTALLRQADATAGGAAAATAELAGLVAAALGRPPAARVAVPPRPAHRRPAETRRAPARGGLRGVGSAVARRTWKWALSLAVLAAVIMLEFALLGEHITRDVAVLMNAGRAESSEAPTLPPAPSVPAPAPAAAGAVSGMDLRPLGPCSPGAPCEVRLLVRLQPQADPQTVDWAFRVVDRCTGAAANTPGRAVEVLPDGADVSVVDAVSLPPGRALAVFAVTDRPGTAASPPLLVPAPGYCEADPPPEPR</sequence>
<name>A0A848DD87_9PSEU</name>
<evidence type="ECO:0000313" key="3">
    <source>
        <dbReference type="EMBL" id="NMH90545.1"/>
    </source>
</evidence>
<proteinExistence type="predicted"/>
<feature type="region of interest" description="Disordered" evidence="1">
    <location>
        <begin position="394"/>
        <end position="416"/>
    </location>
</feature>
<dbReference type="RefSeq" id="WP_169410047.1">
    <property type="nucleotide sequence ID" value="NZ_JAAXKZ010000006.1"/>
</dbReference>
<keyword evidence="2" id="KW-0812">Transmembrane</keyword>
<keyword evidence="4" id="KW-1185">Reference proteome</keyword>
<feature type="compositionally biased region" description="Polar residues" evidence="1">
    <location>
        <begin position="1"/>
        <end position="12"/>
    </location>
</feature>
<accession>A0A848DD87</accession>
<dbReference type="EMBL" id="JAAXKZ010000006">
    <property type="protein sequence ID" value="NMH90545.1"/>
    <property type="molecule type" value="Genomic_DNA"/>
</dbReference>
<protein>
    <submittedName>
        <fullName evidence="3">Uncharacterized protein</fullName>
    </submittedName>
</protein>
<evidence type="ECO:0000256" key="1">
    <source>
        <dbReference type="SAM" id="MobiDB-lite"/>
    </source>
</evidence>
<gene>
    <name evidence="3" type="ORF">HF519_02890</name>
</gene>
<comment type="caution">
    <text evidence="3">The sequence shown here is derived from an EMBL/GenBank/DDBJ whole genome shotgun (WGS) entry which is preliminary data.</text>
</comment>
<feature type="transmembrane region" description="Helical" evidence="2">
    <location>
        <begin position="243"/>
        <end position="262"/>
    </location>
</feature>
<evidence type="ECO:0000256" key="2">
    <source>
        <dbReference type="SAM" id="Phobius"/>
    </source>
</evidence>
<reference evidence="3 4" key="1">
    <citation type="submission" date="2020-04" db="EMBL/GenBank/DDBJ databases">
        <authorList>
            <person name="Klaysubun C."/>
            <person name="Duangmal K."/>
            <person name="Lipun K."/>
        </authorList>
    </citation>
    <scope>NUCLEOTIDE SEQUENCE [LARGE SCALE GENOMIC DNA]</scope>
    <source>
        <strain evidence="3 4">DSM 45300</strain>
    </source>
</reference>